<keyword evidence="1" id="KW-0472">Membrane</keyword>
<evidence type="ECO:0000256" key="1">
    <source>
        <dbReference type="SAM" id="Phobius"/>
    </source>
</evidence>
<evidence type="ECO:0008006" key="4">
    <source>
        <dbReference type="Google" id="ProtNLM"/>
    </source>
</evidence>
<dbReference type="STRING" id="57664.SAMN05661003_101325"/>
<accession>A0A1G6XPU5</accession>
<dbReference type="EMBL" id="FNAQ01000001">
    <property type="protein sequence ID" value="SDD79455.1"/>
    <property type="molecule type" value="Genomic_DNA"/>
</dbReference>
<evidence type="ECO:0000313" key="3">
    <source>
        <dbReference type="Proteomes" id="UP000243205"/>
    </source>
</evidence>
<evidence type="ECO:0000313" key="2">
    <source>
        <dbReference type="EMBL" id="SDD79455.1"/>
    </source>
</evidence>
<proteinExistence type="predicted"/>
<name>A0A1G6XPU5_9BACT</name>
<protein>
    <recommendedName>
        <fullName evidence="4">HAMP domain-containing protein</fullName>
    </recommendedName>
</protein>
<keyword evidence="3" id="KW-1185">Reference proteome</keyword>
<dbReference type="Gene3D" id="3.30.450.290">
    <property type="match status" value="1"/>
</dbReference>
<reference evidence="3" key="1">
    <citation type="submission" date="2016-10" db="EMBL/GenBank/DDBJ databases">
        <authorList>
            <person name="Varghese N."/>
            <person name="Submissions S."/>
        </authorList>
    </citation>
    <scope>NUCLEOTIDE SEQUENCE [LARGE SCALE GENOMIC DNA]</scope>
    <source>
        <strain evidence="3">DSM 8987</strain>
    </source>
</reference>
<gene>
    <name evidence="2" type="ORF">SAMN05661003_101325</name>
</gene>
<dbReference type="RefSeq" id="WP_092075570.1">
    <property type="nucleotide sequence ID" value="NZ_CALFZY010000006.1"/>
</dbReference>
<keyword evidence="1" id="KW-0812">Transmembrane</keyword>
<keyword evidence="1" id="KW-1133">Transmembrane helix</keyword>
<dbReference type="Proteomes" id="UP000243205">
    <property type="component" value="Unassembled WGS sequence"/>
</dbReference>
<feature type="transmembrane region" description="Helical" evidence="1">
    <location>
        <begin position="12"/>
        <end position="32"/>
    </location>
</feature>
<dbReference type="OrthoDB" id="9781147at2"/>
<dbReference type="AlphaFoldDB" id="A0A1G6XPU5"/>
<feature type="transmembrane region" description="Helical" evidence="1">
    <location>
        <begin position="191"/>
        <end position="211"/>
    </location>
</feature>
<dbReference type="CDD" id="cd18773">
    <property type="entry name" value="PDC1_HK_sensor"/>
    <property type="match status" value="1"/>
</dbReference>
<sequence>MSKPLAHKTLLPVAIILTAFVTLCFVLLYSYVRSLMVDAAVGRTLCMAQTVARSTSYDMLHNDHAALAYMVENIGSNPDVVHLRIFDKKGVVRFARDEREVGQLVDMRAESCTICHNEDIQLDGSQTERVRYFSGVTGERVLGVTVPIPRQQGCVTANCHAGSEGLSLLGTVDVGVSQRPLERNMGRIGKALFGFWLMVVVLAVGLLSVIIQKNILVPVANLIRYSKDVSRGAPLSVAEPDDCHEFQFLARLIRDLSRPGKSDEEPR</sequence>
<organism evidence="2 3">
    <name type="scientific">Desulfuromonas thiophila</name>
    <dbReference type="NCBI Taxonomy" id="57664"/>
    <lineage>
        <taxon>Bacteria</taxon>
        <taxon>Pseudomonadati</taxon>
        <taxon>Thermodesulfobacteriota</taxon>
        <taxon>Desulfuromonadia</taxon>
        <taxon>Desulfuromonadales</taxon>
        <taxon>Desulfuromonadaceae</taxon>
        <taxon>Desulfuromonas</taxon>
    </lineage>
</organism>